<evidence type="ECO:0000313" key="3">
    <source>
        <dbReference type="Proteomes" id="UP000317648"/>
    </source>
</evidence>
<dbReference type="Pfam" id="PF13343">
    <property type="entry name" value="SBP_bac_6"/>
    <property type="match status" value="1"/>
</dbReference>
<dbReference type="AlphaFoldDB" id="A0A518DN63"/>
<reference evidence="2 3" key="1">
    <citation type="submission" date="2019-02" db="EMBL/GenBank/DDBJ databases">
        <title>Deep-cultivation of Planctomycetes and their phenomic and genomic characterization uncovers novel biology.</title>
        <authorList>
            <person name="Wiegand S."/>
            <person name="Jogler M."/>
            <person name="Boedeker C."/>
            <person name="Pinto D."/>
            <person name="Vollmers J."/>
            <person name="Rivas-Marin E."/>
            <person name="Kohn T."/>
            <person name="Peeters S.H."/>
            <person name="Heuer A."/>
            <person name="Rast P."/>
            <person name="Oberbeckmann S."/>
            <person name="Bunk B."/>
            <person name="Jeske O."/>
            <person name="Meyerdierks A."/>
            <person name="Storesund J.E."/>
            <person name="Kallscheuer N."/>
            <person name="Luecker S."/>
            <person name="Lage O.M."/>
            <person name="Pohl T."/>
            <person name="Merkel B.J."/>
            <person name="Hornburger P."/>
            <person name="Mueller R.-W."/>
            <person name="Bruemmer F."/>
            <person name="Labrenz M."/>
            <person name="Spormann A.M."/>
            <person name="Op den Camp H."/>
            <person name="Overmann J."/>
            <person name="Amann R."/>
            <person name="Jetten M.S.M."/>
            <person name="Mascher T."/>
            <person name="Medema M.H."/>
            <person name="Devos D.P."/>
            <person name="Kaster A.-K."/>
            <person name="Ovreas L."/>
            <person name="Rohde M."/>
            <person name="Galperin M.Y."/>
            <person name="Jogler C."/>
        </authorList>
    </citation>
    <scope>NUCLEOTIDE SEQUENCE [LARGE SCALE GENOMIC DNA]</scope>
    <source>
        <strain evidence="2 3">Pla85_3_4</strain>
    </source>
</reference>
<proteinExistence type="predicted"/>
<dbReference type="Gene3D" id="3.40.190.10">
    <property type="entry name" value="Periplasmic binding protein-like II"/>
    <property type="match status" value="2"/>
</dbReference>
<evidence type="ECO:0000313" key="2">
    <source>
        <dbReference type="EMBL" id="QDU93279.1"/>
    </source>
</evidence>
<dbReference type="PANTHER" id="PTHR30006">
    <property type="entry name" value="THIAMINE-BINDING PERIPLASMIC PROTEIN-RELATED"/>
    <property type="match status" value="1"/>
</dbReference>
<dbReference type="PIRSF" id="PIRSF002825">
    <property type="entry name" value="CfbpA"/>
    <property type="match status" value="1"/>
</dbReference>
<dbReference type="CDD" id="cd13518">
    <property type="entry name" value="PBP2_Fe3_thiamine_like"/>
    <property type="match status" value="1"/>
</dbReference>
<dbReference type="PANTHER" id="PTHR30006:SF24">
    <property type="entry name" value="SLL0237 PROTEIN"/>
    <property type="match status" value="1"/>
</dbReference>
<keyword evidence="3" id="KW-1185">Reference proteome</keyword>
<name>A0A518DN63_9BACT</name>
<keyword evidence="1" id="KW-0732">Signal</keyword>
<accession>A0A518DN63</accession>
<dbReference type="KEGG" id="lcre:Pla8534_10590"/>
<protein>
    <submittedName>
        <fullName evidence="2">Putative binding protein component of ABC iron transporter</fullName>
    </submittedName>
</protein>
<gene>
    <name evidence="2" type="ORF">Pla8534_10590</name>
</gene>
<dbReference type="Proteomes" id="UP000317648">
    <property type="component" value="Chromosome"/>
</dbReference>
<sequence length="338" mass="36867">MGENSVFVALILLVLSGCGGSNTPEVVVYAALDREFSEPILDDFHRASGVRVLAKYDVESTKTVGLATALLQERNRPRCDLFWNNEILHTLRLEQQGLLECYHSPAEKDFPPGYVAADGAWRGFAARARVLIVNTERVPSDRRPNSILDLVDPQWRGQVGVAKPLFGTTATHAAVLCDRWGEERAKQFFTELQQNAVVLAGNKPVAQAVGSGELAFGLTDTDDAILEVDAGRPVVIVYPDQGEGELGALRIPNTLCLIKNGPHPEAAKKLVDYLLQPAVERRLAAGPSAQFPVNPAVKETSRAAPGQSIRWMQVDFPAAARQWETTAAFLQEIYTGVD</sequence>
<dbReference type="EMBL" id="CP036433">
    <property type="protein sequence ID" value="QDU93279.1"/>
    <property type="molecule type" value="Genomic_DNA"/>
</dbReference>
<dbReference type="SUPFAM" id="SSF53850">
    <property type="entry name" value="Periplasmic binding protein-like II"/>
    <property type="match status" value="1"/>
</dbReference>
<organism evidence="2 3">
    <name type="scientific">Lignipirellula cremea</name>
    <dbReference type="NCBI Taxonomy" id="2528010"/>
    <lineage>
        <taxon>Bacteria</taxon>
        <taxon>Pseudomonadati</taxon>
        <taxon>Planctomycetota</taxon>
        <taxon>Planctomycetia</taxon>
        <taxon>Pirellulales</taxon>
        <taxon>Pirellulaceae</taxon>
        <taxon>Lignipirellula</taxon>
    </lineage>
</organism>
<dbReference type="OrthoDB" id="9791045at2"/>
<dbReference type="InterPro" id="IPR026045">
    <property type="entry name" value="Ferric-bd"/>
</dbReference>
<evidence type="ECO:0000256" key="1">
    <source>
        <dbReference type="ARBA" id="ARBA00022729"/>
    </source>
</evidence>